<evidence type="ECO:0000256" key="8">
    <source>
        <dbReference type="ARBA" id="ARBA00023136"/>
    </source>
</evidence>
<evidence type="ECO:0000313" key="11">
    <source>
        <dbReference type="EMBL" id="ALV86439.1"/>
    </source>
</evidence>
<dbReference type="InterPro" id="IPR000760">
    <property type="entry name" value="Inositol_monophosphatase-like"/>
</dbReference>
<dbReference type="InterPro" id="IPR020550">
    <property type="entry name" value="Inositol_monophosphatase_CS"/>
</dbReference>
<comment type="catalytic activity">
    <reaction evidence="1 9">
        <text>adenosine 3',5'-bisphosphate + H2O = AMP + phosphate</text>
        <dbReference type="Rhea" id="RHEA:10040"/>
        <dbReference type="ChEBI" id="CHEBI:15377"/>
        <dbReference type="ChEBI" id="CHEBI:43474"/>
        <dbReference type="ChEBI" id="CHEBI:58343"/>
        <dbReference type="ChEBI" id="CHEBI:456215"/>
        <dbReference type="EC" id="3.1.3.7"/>
    </reaction>
</comment>
<feature type="binding site" evidence="10">
    <location>
        <position position="88"/>
    </location>
    <ligand>
        <name>Mg(2+)</name>
        <dbReference type="ChEBI" id="CHEBI:18420"/>
        <label>1</label>
        <note>catalytic</note>
    </ligand>
</feature>
<dbReference type="AlphaFoldDB" id="A0A0U3U8U7"/>
<dbReference type="InterPro" id="IPR020583">
    <property type="entry name" value="Inositol_monoP_metal-BS"/>
</dbReference>
<evidence type="ECO:0000256" key="5">
    <source>
        <dbReference type="ARBA" id="ARBA00022723"/>
    </source>
</evidence>
<dbReference type="EC" id="3.1.3.7" evidence="9"/>
<dbReference type="GO" id="GO:0000103">
    <property type="term" value="P:sulfate assimilation"/>
    <property type="evidence" value="ECO:0007669"/>
    <property type="project" value="TreeGrafter"/>
</dbReference>
<feature type="binding site" evidence="9">
    <location>
        <position position="88"/>
    </location>
    <ligand>
        <name>Mg(2+)</name>
        <dbReference type="ChEBI" id="CHEBI:18420"/>
        <label>2</label>
    </ligand>
</feature>
<evidence type="ECO:0000256" key="7">
    <source>
        <dbReference type="ARBA" id="ARBA00022842"/>
    </source>
</evidence>
<feature type="binding site" evidence="9">
    <location>
        <begin position="90"/>
        <end position="93"/>
    </location>
    <ligand>
        <name>substrate</name>
    </ligand>
</feature>
<evidence type="ECO:0000256" key="10">
    <source>
        <dbReference type="PIRSR" id="PIRSR600760-2"/>
    </source>
</evidence>
<feature type="binding site" evidence="9">
    <location>
        <position position="68"/>
    </location>
    <ligand>
        <name>Mg(2+)</name>
        <dbReference type="ChEBI" id="CHEBI:18420"/>
        <label>1</label>
    </ligand>
</feature>
<comment type="similarity">
    <text evidence="2 9">Belongs to the inositol monophosphatase superfamily. CysQ family.</text>
</comment>
<feature type="binding site" evidence="10">
    <location>
        <position position="91"/>
    </location>
    <ligand>
        <name>Mg(2+)</name>
        <dbReference type="ChEBI" id="CHEBI:18420"/>
        <label>1</label>
        <note>catalytic</note>
    </ligand>
</feature>
<evidence type="ECO:0000256" key="6">
    <source>
        <dbReference type="ARBA" id="ARBA00022801"/>
    </source>
</evidence>
<reference evidence="11" key="1">
    <citation type="submission" date="2015-10" db="EMBL/GenBank/DDBJ databases">
        <title>Biosynthesis of SCL-MCL polyhydroxyalkanoates by metagenomic clones in Pseudomonas putida.</title>
        <authorList>
            <person name="Cheng J."/>
            <person name="Charles T.C."/>
        </authorList>
    </citation>
    <scope>NUCLEOTIDE SEQUENCE</scope>
</reference>
<dbReference type="Pfam" id="PF00459">
    <property type="entry name" value="Inositol_P"/>
    <property type="match status" value="1"/>
</dbReference>
<dbReference type="FunFam" id="3.40.190.80:FF:000005">
    <property type="entry name" value="3'(2'),5'-bisphosphate nucleotidase CysQ"/>
    <property type="match status" value="1"/>
</dbReference>
<dbReference type="HAMAP" id="MF_02095">
    <property type="entry name" value="CysQ"/>
    <property type="match status" value="1"/>
</dbReference>
<keyword evidence="7 9" id="KW-0460">Magnesium</keyword>
<name>A0A0U3U8U7_9BACT</name>
<dbReference type="GO" id="GO:0008441">
    <property type="term" value="F:3'(2'),5'-bisphosphate nucleotidase activity"/>
    <property type="evidence" value="ECO:0007669"/>
    <property type="project" value="UniProtKB-UniRule"/>
</dbReference>
<protein>
    <recommendedName>
        <fullName evidence="9">3'(2'),5'-bisphosphate nucleotidase CysQ</fullName>
        <ecNumber evidence="9">3.1.3.7</ecNumber>
    </recommendedName>
    <alternativeName>
        <fullName evidence="9">3'(2'),5-bisphosphonucleoside 3'(2')-phosphohydrolase</fullName>
    </alternativeName>
    <alternativeName>
        <fullName evidence="9">3'-phosphoadenosine 5'-phosphate phosphatase</fullName>
        <shortName evidence="9">PAP phosphatase</shortName>
    </alternativeName>
</protein>
<dbReference type="InterPro" id="IPR006240">
    <property type="entry name" value="CysQ"/>
</dbReference>
<dbReference type="Gene3D" id="3.40.190.80">
    <property type="match status" value="1"/>
</dbReference>
<dbReference type="PRINTS" id="PR00377">
    <property type="entry name" value="IMPHPHTASES"/>
</dbReference>
<dbReference type="SUPFAM" id="SSF56655">
    <property type="entry name" value="Carbohydrate phosphatase"/>
    <property type="match status" value="1"/>
</dbReference>
<feature type="binding site" evidence="9">
    <location>
        <position position="212"/>
    </location>
    <ligand>
        <name>substrate</name>
    </ligand>
</feature>
<dbReference type="GO" id="GO:0005886">
    <property type="term" value="C:plasma membrane"/>
    <property type="evidence" value="ECO:0007669"/>
    <property type="project" value="UniProtKB-SubCell"/>
</dbReference>
<accession>A0A0U3U8U7</accession>
<feature type="binding site" evidence="9">
    <location>
        <position position="91"/>
    </location>
    <ligand>
        <name>Mg(2+)</name>
        <dbReference type="ChEBI" id="CHEBI:18420"/>
        <label>2</label>
    </ligand>
</feature>
<dbReference type="GO" id="GO:0000287">
    <property type="term" value="F:magnesium ion binding"/>
    <property type="evidence" value="ECO:0007669"/>
    <property type="project" value="UniProtKB-UniRule"/>
</dbReference>
<feature type="binding site" evidence="9">
    <location>
        <position position="88"/>
    </location>
    <ligand>
        <name>Mg(2+)</name>
        <dbReference type="ChEBI" id="CHEBI:18420"/>
        <label>1</label>
    </ligand>
</feature>
<proteinExistence type="inferred from homology"/>
<dbReference type="CDD" id="cd01638">
    <property type="entry name" value="CysQ"/>
    <property type="match status" value="1"/>
</dbReference>
<feature type="binding site" evidence="10">
    <location>
        <position position="212"/>
    </location>
    <ligand>
        <name>Mg(2+)</name>
        <dbReference type="ChEBI" id="CHEBI:18420"/>
        <label>1</label>
        <note>catalytic</note>
    </ligand>
</feature>
<comment type="subcellular location">
    <subcellularLocation>
        <location evidence="9">Cell membrane</location>
        <topology evidence="9">Peripheral membrane protein</topology>
        <orientation evidence="9">Cytoplasmic side</orientation>
    </subcellularLocation>
</comment>
<dbReference type="InterPro" id="IPR050725">
    <property type="entry name" value="CysQ/Inositol_MonoPase"/>
</dbReference>
<sequence length="267" mass="28678">MTPAELLQPVLDIALEAGRRIMTVYGSADFGVTQKGDESPLTLADMAAHHHIVEALAKLPVSYPVLSEEAADIPFETRRAWTHYWLVDPLDGTKEFIKRNGDFTVNIALVVDGYPVLGVVHAPALDLSYFAAEGAGAACIRAGTRQTIRTRVAPAVPAFVVSRSHKDAALETFLAAAPPHEAVSRGSSLKFCQVAEGSADLYPRTGPTSEWDTAAGQCVAEQAGAQVLRLPGFARLRYNQKESLLNPLFAVIGDPTKDWKTLLSTVG</sequence>
<organism evidence="11">
    <name type="scientific">uncultured bacterium 16</name>
    <dbReference type="NCBI Taxonomy" id="1748268"/>
    <lineage>
        <taxon>Bacteria</taxon>
        <taxon>environmental samples</taxon>
    </lineage>
</organism>
<feature type="binding site" evidence="10">
    <location>
        <position position="90"/>
    </location>
    <ligand>
        <name>Mg(2+)</name>
        <dbReference type="ChEBI" id="CHEBI:18420"/>
        <label>2</label>
    </ligand>
</feature>
<evidence type="ECO:0000256" key="9">
    <source>
        <dbReference type="HAMAP-Rule" id="MF_02095"/>
    </source>
</evidence>
<comment type="cofactor">
    <cofactor evidence="9 10">
        <name>Mg(2+)</name>
        <dbReference type="ChEBI" id="CHEBI:18420"/>
    </cofactor>
</comment>
<evidence type="ECO:0000256" key="3">
    <source>
        <dbReference type="ARBA" id="ARBA00022475"/>
    </source>
</evidence>
<feature type="binding site" evidence="9">
    <location>
        <position position="68"/>
    </location>
    <ligand>
        <name>substrate</name>
    </ligand>
</feature>
<evidence type="ECO:0000256" key="2">
    <source>
        <dbReference type="ARBA" id="ARBA00005289"/>
    </source>
</evidence>
<keyword evidence="3 9" id="KW-1003">Cell membrane</keyword>
<comment type="function">
    <text evidence="9">Converts adenosine-3',5'-bisphosphate (PAP) to AMP.</text>
</comment>
<keyword evidence="6 9" id="KW-0378">Hydrolase</keyword>
<feature type="binding site" evidence="9">
    <location>
        <position position="90"/>
    </location>
    <ligand>
        <name>Mg(2+)</name>
        <dbReference type="ChEBI" id="CHEBI:18420"/>
        <label>1</label>
    </ligand>
</feature>
<feature type="binding site" evidence="10">
    <location>
        <position position="68"/>
    </location>
    <ligand>
        <name>Mg(2+)</name>
        <dbReference type="ChEBI" id="CHEBI:18420"/>
        <label>1</label>
        <note>catalytic</note>
    </ligand>
</feature>
<dbReference type="PROSITE" id="PS00630">
    <property type="entry name" value="IMP_2"/>
    <property type="match status" value="1"/>
</dbReference>
<dbReference type="NCBIfam" id="TIGR01331">
    <property type="entry name" value="bisphos_cysQ"/>
    <property type="match status" value="1"/>
</dbReference>
<evidence type="ECO:0000256" key="1">
    <source>
        <dbReference type="ARBA" id="ARBA00001625"/>
    </source>
</evidence>
<keyword evidence="4" id="KW-0997">Cell inner membrane</keyword>
<gene>
    <name evidence="9" type="primary">cysQ</name>
</gene>
<feature type="binding site" evidence="9">
    <location>
        <position position="212"/>
    </location>
    <ligand>
        <name>Mg(2+)</name>
        <dbReference type="ChEBI" id="CHEBI:18420"/>
        <label>2</label>
    </ligand>
</feature>
<keyword evidence="5 9" id="KW-0479">Metal-binding</keyword>
<evidence type="ECO:0000256" key="4">
    <source>
        <dbReference type="ARBA" id="ARBA00022519"/>
    </source>
</evidence>
<dbReference type="GO" id="GO:0046854">
    <property type="term" value="P:phosphatidylinositol phosphate biosynthetic process"/>
    <property type="evidence" value="ECO:0007669"/>
    <property type="project" value="InterPro"/>
</dbReference>
<keyword evidence="8 9" id="KW-0472">Membrane</keyword>
<dbReference type="GO" id="GO:0050427">
    <property type="term" value="P:3'-phosphoadenosine 5'-phosphosulfate metabolic process"/>
    <property type="evidence" value="ECO:0007669"/>
    <property type="project" value="TreeGrafter"/>
</dbReference>
<dbReference type="PANTHER" id="PTHR43028">
    <property type="entry name" value="3'(2'),5'-BISPHOSPHATE NUCLEOTIDASE 1"/>
    <property type="match status" value="1"/>
</dbReference>
<dbReference type="PROSITE" id="PS00629">
    <property type="entry name" value="IMP_1"/>
    <property type="match status" value="1"/>
</dbReference>
<dbReference type="EMBL" id="KT944263">
    <property type="protein sequence ID" value="ALV86439.1"/>
    <property type="molecule type" value="Genomic_DNA"/>
</dbReference>
<dbReference type="Gene3D" id="3.30.540.10">
    <property type="entry name" value="Fructose-1,6-Bisphosphatase, subunit A, domain 1"/>
    <property type="match status" value="1"/>
</dbReference>
<dbReference type="PANTHER" id="PTHR43028:SF5">
    <property type="entry name" value="3'(2'),5'-BISPHOSPHATE NUCLEOTIDASE 1"/>
    <property type="match status" value="1"/>
</dbReference>